<evidence type="ECO:0000256" key="10">
    <source>
        <dbReference type="ARBA" id="ARBA00023295"/>
    </source>
</evidence>
<dbReference type="AlphaFoldDB" id="E7CIY1"/>
<evidence type="ECO:0000256" key="5">
    <source>
        <dbReference type="ARBA" id="ARBA00022729"/>
    </source>
</evidence>
<evidence type="ECO:0000256" key="7">
    <source>
        <dbReference type="ARBA" id="ARBA00022801"/>
    </source>
</evidence>
<keyword evidence="7 13" id="KW-0378">Hydrolase</keyword>
<dbReference type="Gene3D" id="2.160.20.10">
    <property type="entry name" value="Single-stranded right-handed beta-helix, Pectin lyase-like"/>
    <property type="match status" value="1"/>
</dbReference>
<sequence>MFMKYFVTFSVIVVGISATTIEYDYETAKNLTSDYCYIKSYNEAPAIVKKCTHIVVTGFEVPAGKTLELNLLKQSVLLFEGTLTFGVAHWDGPFTHITGQNIQVIGGTNHVIHGHGEKYWDGQGDSGGVKKPRRVLSVQVQKAIFKNINIKNCPLFCATALGHDITFTGFNIDNNDGFKNGVARNTDGISFAQCSNIIVKDSKVYNQDDCVNILGGCKNVYVENVHCWGSHGLSITSGMATTADKNDIYNVTYQDCSIGGSYAGIHVKTTQPCLGPGTIRKITYKNIQITDVIRDAIEIQQDYPKNDGNSANKMAMTEVNLIDVTGSVTGSARRVRINCGSGSCSNFRWSNVKITGSKTDDSCNYIPSGYSC</sequence>
<evidence type="ECO:0000256" key="14">
    <source>
        <dbReference type="SAM" id="SignalP"/>
    </source>
</evidence>
<dbReference type="EC" id="3.2.1.15" evidence="3"/>
<dbReference type="PANTHER" id="PTHR31884">
    <property type="entry name" value="POLYGALACTURONASE"/>
    <property type="match status" value="1"/>
</dbReference>
<dbReference type="Pfam" id="PF00295">
    <property type="entry name" value="Glyco_hydro_28"/>
    <property type="match status" value="1"/>
</dbReference>
<comment type="catalytic activity">
    <reaction evidence="12">
        <text>(1,4-alpha-D-galacturonosyl)n+m + H2O = (1,4-alpha-D-galacturonosyl)n + (1,4-alpha-D-galacturonosyl)m.</text>
        <dbReference type="EC" id="3.2.1.15"/>
    </reaction>
</comment>
<evidence type="ECO:0000256" key="13">
    <source>
        <dbReference type="RuleBase" id="RU361169"/>
    </source>
</evidence>
<comment type="subcellular location">
    <subcellularLocation>
        <location evidence="1">Secreted</location>
    </subcellularLocation>
</comment>
<feature type="signal peptide" evidence="14">
    <location>
        <begin position="1"/>
        <end position="18"/>
    </location>
</feature>
<dbReference type="InterPro" id="IPR011050">
    <property type="entry name" value="Pectin_lyase_fold/virulence"/>
</dbReference>
<dbReference type="SMART" id="SM00710">
    <property type="entry name" value="PbH1"/>
    <property type="match status" value="5"/>
</dbReference>
<evidence type="ECO:0000256" key="6">
    <source>
        <dbReference type="ARBA" id="ARBA00022737"/>
    </source>
</evidence>
<dbReference type="InterPro" id="IPR000743">
    <property type="entry name" value="Glyco_hydro_28"/>
</dbReference>
<keyword evidence="11" id="KW-0961">Cell wall biogenesis/degradation</keyword>
<dbReference type="InterPro" id="IPR050434">
    <property type="entry name" value="Glycosyl_hydrlase_28"/>
</dbReference>
<keyword evidence="8" id="KW-1015">Disulfide bond</keyword>
<reference evidence="15" key="1">
    <citation type="journal article" date="2010" name="PLoS ONE">
        <title>Diversity of beetle genes encoding novel plant cell wall degrading enzymes.</title>
        <authorList>
            <person name="Pauchet Y."/>
            <person name="Wilkinson P."/>
            <person name="Chauhan R."/>
            <person name="Ffrench-Constant R.H."/>
        </authorList>
    </citation>
    <scope>NUCLEOTIDE SEQUENCE</scope>
    <source>
        <tissue evidence="15">Midgut</tissue>
    </source>
</reference>
<gene>
    <name evidence="15" type="primary">GH28Pect-6</name>
</gene>
<dbReference type="EMBL" id="HM175838">
    <property type="protein sequence ID" value="ADU33343.2"/>
    <property type="molecule type" value="mRNA"/>
</dbReference>
<keyword evidence="9" id="KW-0325">Glycoprotein</keyword>
<reference evidence="15" key="2">
    <citation type="submission" date="2013-09" db="EMBL/GenBank/DDBJ databases">
        <authorList>
            <person name="Pauchet Y."/>
        </authorList>
    </citation>
    <scope>NUCLEOTIDE SEQUENCE</scope>
    <source>
        <tissue evidence="15">Midgut</tissue>
    </source>
</reference>
<dbReference type="GO" id="GO:0004650">
    <property type="term" value="F:polygalacturonase activity"/>
    <property type="evidence" value="ECO:0007669"/>
    <property type="project" value="UniProtKB-EC"/>
</dbReference>
<proteinExistence type="evidence at transcript level"/>
<keyword evidence="10 13" id="KW-0326">Glycosidase</keyword>
<keyword evidence="4" id="KW-0964">Secreted</keyword>
<evidence type="ECO:0000256" key="9">
    <source>
        <dbReference type="ARBA" id="ARBA00023180"/>
    </source>
</evidence>
<evidence type="ECO:0000256" key="3">
    <source>
        <dbReference type="ARBA" id="ARBA00012736"/>
    </source>
</evidence>
<dbReference type="SUPFAM" id="SSF51126">
    <property type="entry name" value="Pectin lyase-like"/>
    <property type="match status" value="1"/>
</dbReference>
<keyword evidence="6" id="KW-0677">Repeat</keyword>
<dbReference type="InterPro" id="IPR012334">
    <property type="entry name" value="Pectin_lyas_fold"/>
</dbReference>
<dbReference type="InterPro" id="IPR006626">
    <property type="entry name" value="PbH1"/>
</dbReference>
<dbReference type="GO" id="GO:0071555">
    <property type="term" value="P:cell wall organization"/>
    <property type="evidence" value="ECO:0007669"/>
    <property type="project" value="UniProtKB-KW"/>
</dbReference>
<feature type="chain" id="PRO_5003218066" description="endo-polygalacturonase" evidence="14">
    <location>
        <begin position="19"/>
        <end position="372"/>
    </location>
</feature>
<evidence type="ECO:0000256" key="8">
    <source>
        <dbReference type="ARBA" id="ARBA00023157"/>
    </source>
</evidence>
<evidence type="ECO:0000256" key="12">
    <source>
        <dbReference type="ARBA" id="ARBA00034074"/>
    </source>
</evidence>
<accession>E7CIY1</accession>
<comment type="similarity">
    <text evidence="2 13">Belongs to the glycosyl hydrolase 28 family.</text>
</comment>
<dbReference type="PANTHER" id="PTHR31884:SF9">
    <property type="entry name" value="ENDOPOLYGALACTURONASE D-RELATED"/>
    <property type="match status" value="1"/>
</dbReference>
<dbReference type="GO" id="GO:0045490">
    <property type="term" value="P:pectin catabolic process"/>
    <property type="evidence" value="ECO:0007669"/>
    <property type="project" value="TreeGrafter"/>
</dbReference>
<keyword evidence="5 14" id="KW-0732">Signal</keyword>
<name>E7CIY1_GASVI</name>
<protein>
    <recommendedName>
        <fullName evidence="3">endo-polygalacturonase</fullName>
        <ecNumber evidence="3">3.2.1.15</ecNumber>
    </recommendedName>
</protein>
<organism evidence="15">
    <name type="scientific">Gastrophysa viridula</name>
    <name type="common">Green dock beetle</name>
    <name type="synonym">Chrysomela viridula</name>
    <dbReference type="NCBI Taxonomy" id="154015"/>
    <lineage>
        <taxon>Eukaryota</taxon>
        <taxon>Metazoa</taxon>
        <taxon>Ecdysozoa</taxon>
        <taxon>Arthropoda</taxon>
        <taxon>Hexapoda</taxon>
        <taxon>Insecta</taxon>
        <taxon>Pterygota</taxon>
        <taxon>Neoptera</taxon>
        <taxon>Endopterygota</taxon>
        <taxon>Coleoptera</taxon>
        <taxon>Polyphaga</taxon>
        <taxon>Cucujiformia</taxon>
        <taxon>Chrysomeloidea</taxon>
        <taxon>Chrysomelidae</taxon>
        <taxon>Chrysomelinae</taxon>
        <taxon>Chrysomelini</taxon>
        <taxon>Gastrophysa</taxon>
    </lineage>
</organism>
<evidence type="ECO:0000256" key="2">
    <source>
        <dbReference type="ARBA" id="ARBA00008834"/>
    </source>
</evidence>
<dbReference type="GO" id="GO:0005576">
    <property type="term" value="C:extracellular region"/>
    <property type="evidence" value="ECO:0007669"/>
    <property type="project" value="UniProtKB-SubCell"/>
</dbReference>
<evidence type="ECO:0000313" key="15">
    <source>
        <dbReference type="EMBL" id="ADU33343.2"/>
    </source>
</evidence>
<evidence type="ECO:0000256" key="11">
    <source>
        <dbReference type="ARBA" id="ARBA00023316"/>
    </source>
</evidence>
<evidence type="ECO:0000256" key="4">
    <source>
        <dbReference type="ARBA" id="ARBA00022525"/>
    </source>
</evidence>
<evidence type="ECO:0000256" key="1">
    <source>
        <dbReference type="ARBA" id="ARBA00004613"/>
    </source>
</evidence>